<proteinExistence type="predicted"/>
<dbReference type="AlphaFoldDB" id="A0A9P7DR40"/>
<keyword evidence="2" id="KW-1133">Transmembrane helix</keyword>
<feature type="signal peptide" evidence="3">
    <location>
        <begin position="1"/>
        <end position="24"/>
    </location>
</feature>
<feature type="transmembrane region" description="Helical" evidence="2">
    <location>
        <begin position="203"/>
        <end position="225"/>
    </location>
</feature>
<keyword evidence="2" id="KW-0812">Transmembrane</keyword>
<dbReference type="GeneID" id="64595866"/>
<gene>
    <name evidence="4" type="ORF">HD556DRAFT_1341175</name>
</gene>
<evidence type="ECO:0000313" key="4">
    <source>
        <dbReference type="EMBL" id="KAG1800979.1"/>
    </source>
</evidence>
<feature type="region of interest" description="Disordered" evidence="1">
    <location>
        <begin position="69"/>
        <end position="170"/>
    </location>
</feature>
<name>A0A9P7DR40_9AGAM</name>
<sequence>MPKLSLLFYVTLVLSLVIASDAKAFDSNHQVSHNRFLKKRVPAPLIGGFTVPQPGPTVIGVGADPLTSTPAAATQSAPVATTADSTPISSVSPSSSPAATSVGTTQSQVSQVLPTTTTTTSLTSSSTSSSSSTSPTSTQSTSSTPSAIQSVQSSPLATPDAPAQAGSPTSQSVILVTNTASSSASASATPSTLSSSSTGITHAALIVLIVIAASVGGSIIIWTIIRKWKFGKSSSFDGRMQPIDWQPSNDIDDNSGIPGLNRRNSTASSFHSGSGHAGIGATTLSPIPDHDFTAGPSNLAPVGGYADLARGPSPQPMMQELARGPSVNARQYQSDQYGVPLHHGAYATHGY</sequence>
<reference evidence="4" key="1">
    <citation type="journal article" date="2020" name="New Phytol.">
        <title>Comparative genomics reveals dynamic genome evolution in host specialist ectomycorrhizal fungi.</title>
        <authorList>
            <person name="Lofgren L.A."/>
            <person name="Nguyen N.H."/>
            <person name="Vilgalys R."/>
            <person name="Ruytinx J."/>
            <person name="Liao H.L."/>
            <person name="Branco S."/>
            <person name="Kuo A."/>
            <person name="LaButti K."/>
            <person name="Lipzen A."/>
            <person name="Andreopoulos W."/>
            <person name="Pangilinan J."/>
            <person name="Riley R."/>
            <person name="Hundley H."/>
            <person name="Na H."/>
            <person name="Barry K."/>
            <person name="Grigoriev I.V."/>
            <person name="Stajich J.E."/>
            <person name="Kennedy P.G."/>
        </authorList>
    </citation>
    <scope>NUCLEOTIDE SEQUENCE</scope>
    <source>
        <strain evidence="4">S12</strain>
    </source>
</reference>
<feature type="compositionally biased region" description="Low complexity" evidence="1">
    <location>
        <begin position="69"/>
        <end position="146"/>
    </location>
</feature>
<feature type="chain" id="PRO_5040381549" description="Mid2 domain-containing protein" evidence="3">
    <location>
        <begin position="25"/>
        <end position="351"/>
    </location>
</feature>
<dbReference type="Proteomes" id="UP000719766">
    <property type="component" value="Unassembled WGS sequence"/>
</dbReference>
<organism evidence="4 5">
    <name type="scientific">Suillus plorans</name>
    <dbReference type="NCBI Taxonomy" id="116603"/>
    <lineage>
        <taxon>Eukaryota</taxon>
        <taxon>Fungi</taxon>
        <taxon>Dikarya</taxon>
        <taxon>Basidiomycota</taxon>
        <taxon>Agaricomycotina</taxon>
        <taxon>Agaricomycetes</taxon>
        <taxon>Agaricomycetidae</taxon>
        <taxon>Boletales</taxon>
        <taxon>Suillineae</taxon>
        <taxon>Suillaceae</taxon>
        <taxon>Suillus</taxon>
    </lineage>
</organism>
<comment type="caution">
    <text evidence="4">The sequence shown here is derived from an EMBL/GenBank/DDBJ whole genome shotgun (WGS) entry which is preliminary data.</text>
</comment>
<evidence type="ECO:0000256" key="3">
    <source>
        <dbReference type="SAM" id="SignalP"/>
    </source>
</evidence>
<dbReference type="RefSeq" id="XP_041164721.1">
    <property type="nucleotide sequence ID" value="XM_041302102.1"/>
</dbReference>
<keyword evidence="2" id="KW-0472">Membrane</keyword>
<keyword evidence="5" id="KW-1185">Reference proteome</keyword>
<evidence type="ECO:0008006" key="6">
    <source>
        <dbReference type="Google" id="ProtNLM"/>
    </source>
</evidence>
<dbReference type="EMBL" id="JABBWE010000008">
    <property type="protein sequence ID" value="KAG1800979.1"/>
    <property type="molecule type" value="Genomic_DNA"/>
</dbReference>
<evidence type="ECO:0000313" key="5">
    <source>
        <dbReference type="Proteomes" id="UP000719766"/>
    </source>
</evidence>
<keyword evidence="3" id="KW-0732">Signal</keyword>
<evidence type="ECO:0000256" key="1">
    <source>
        <dbReference type="SAM" id="MobiDB-lite"/>
    </source>
</evidence>
<feature type="compositionally biased region" description="Low complexity" evidence="1">
    <location>
        <begin position="265"/>
        <end position="275"/>
    </location>
</feature>
<evidence type="ECO:0000256" key="2">
    <source>
        <dbReference type="SAM" id="Phobius"/>
    </source>
</evidence>
<feature type="compositionally biased region" description="Polar residues" evidence="1">
    <location>
        <begin position="147"/>
        <end position="156"/>
    </location>
</feature>
<dbReference type="OrthoDB" id="3261505at2759"/>
<protein>
    <recommendedName>
        <fullName evidence="6">Mid2 domain-containing protein</fullName>
    </recommendedName>
</protein>
<feature type="region of interest" description="Disordered" evidence="1">
    <location>
        <begin position="303"/>
        <end position="326"/>
    </location>
</feature>
<feature type="region of interest" description="Disordered" evidence="1">
    <location>
        <begin position="241"/>
        <end position="275"/>
    </location>
</feature>
<accession>A0A9P7DR40</accession>